<dbReference type="AlphaFoldDB" id="A0A0C9UPU2"/>
<evidence type="ECO:0000313" key="4">
    <source>
        <dbReference type="Proteomes" id="UP000054279"/>
    </source>
</evidence>
<evidence type="ECO:0000256" key="2">
    <source>
        <dbReference type="ARBA" id="ARBA00023134"/>
    </source>
</evidence>
<dbReference type="PANTHER" id="PTHR45709:SF3">
    <property type="entry name" value="GUANINE NUCLEOTIDE-BINDING PROTEIN-LIKE 1"/>
    <property type="match status" value="1"/>
</dbReference>
<organism evidence="3 4">
    <name type="scientific">Sphaerobolus stellatus (strain SS14)</name>
    <dbReference type="NCBI Taxonomy" id="990650"/>
    <lineage>
        <taxon>Eukaryota</taxon>
        <taxon>Fungi</taxon>
        <taxon>Dikarya</taxon>
        <taxon>Basidiomycota</taxon>
        <taxon>Agaricomycotina</taxon>
        <taxon>Agaricomycetes</taxon>
        <taxon>Phallomycetidae</taxon>
        <taxon>Geastrales</taxon>
        <taxon>Sphaerobolaceae</taxon>
        <taxon>Sphaerobolus</taxon>
    </lineage>
</organism>
<name>A0A0C9UPU2_SPHS4</name>
<evidence type="ECO:0000313" key="3">
    <source>
        <dbReference type="EMBL" id="KIJ31017.1"/>
    </source>
</evidence>
<protein>
    <submittedName>
        <fullName evidence="3">Uncharacterized protein</fullName>
    </submittedName>
</protein>
<dbReference type="PANTHER" id="PTHR45709">
    <property type="entry name" value="LARGE SUBUNIT GTPASE 1 HOMOLOG-RELATED"/>
    <property type="match status" value="1"/>
</dbReference>
<gene>
    <name evidence="3" type="ORF">M422DRAFT_267439</name>
</gene>
<sequence>MKHRITDLQRTTSAIWRYGDSWHVTEISQIMIVLLDSRCPALHFPPSRQADFVTLRPNPTLRIVLTKADMVPEAYSNAWKTWIQECYPSARIVKVRSYREQDPTAEHKGQGQ</sequence>
<keyword evidence="1" id="KW-0547">Nucleotide-binding</keyword>
<keyword evidence="4" id="KW-1185">Reference proteome</keyword>
<proteinExistence type="predicted"/>
<dbReference type="OrthoDB" id="61815at2759"/>
<dbReference type="EMBL" id="KN837250">
    <property type="protein sequence ID" value="KIJ31017.1"/>
    <property type="molecule type" value="Genomic_DNA"/>
</dbReference>
<dbReference type="HOGENOM" id="CLU_2147459_0_0_1"/>
<dbReference type="GO" id="GO:0003924">
    <property type="term" value="F:GTPase activity"/>
    <property type="evidence" value="ECO:0007669"/>
    <property type="project" value="InterPro"/>
</dbReference>
<accession>A0A0C9UPU2</accession>
<reference evidence="3 4" key="1">
    <citation type="submission" date="2014-06" db="EMBL/GenBank/DDBJ databases">
        <title>Evolutionary Origins and Diversification of the Mycorrhizal Mutualists.</title>
        <authorList>
            <consortium name="DOE Joint Genome Institute"/>
            <consortium name="Mycorrhizal Genomics Consortium"/>
            <person name="Kohler A."/>
            <person name="Kuo A."/>
            <person name="Nagy L.G."/>
            <person name="Floudas D."/>
            <person name="Copeland A."/>
            <person name="Barry K.W."/>
            <person name="Cichocki N."/>
            <person name="Veneault-Fourrey C."/>
            <person name="LaButti K."/>
            <person name="Lindquist E.A."/>
            <person name="Lipzen A."/>
            <person name="Lundell T."/>
            <person name="Morin E."/>
            <person name="Murat C."/>
            <person name="Riley R."/>
            <person name="Ohm R."/>
            <person name="Sun H."/>
            <person name="Tunlid A."/>
            <person name="Henrissat B."/>
            <person name="Grigoriev I.V."/>
            <person name="Hibbett D.S."/>
            <person name="Martin F."/>
        </authorList>
    </citation>
    <scope>NUCLEOTIDE SEQUENCE [LARGE SCALE GENOMIC DNA]</scope>
    <source>
        <strain evidence="3 4">SS14</strain>
    </source>
</reference>
<keyword evidence="2" id="KW-0342">GTP-binding</keyword>
<dbReference type="InterPro" id="IPR043358">
    <property type="entry name" value="GNL1-like"/>
</dbReference>
<dbReference type="Proteomes" id="UP000054279">
    <property type="component" value="Unassembled WGS sequence"/>
</dbReference>
<evidence type="ECO:0000256" key="1">
    <source>
        <dbReference type="ARBA" id="ARBA00022741"/>
    </source>
</evidence>
<dbReference type="GO" id="GO:0005525">
    <property type="term" value="F:GTP binding"/>
    <property type="evidence" value="ECO:0007669"/>
    <property type="project" value="UniProtKB-KW"/>
</dbReference>